<dbReference type="Proteomes" id="UP001310248">
    <property type="component" value="Unassembled WGS sequence"/>
</dbReference>
<dbReference type="InterPro" id="IPR045936">
    <property type="entry name" value="DUF6356"/>
</dbReference>
<dbReference type="Pfam" id="PF19883">
    <property type="entry name" value="DUF6356"/>
    <property type="match status" value="1"/>
</dbReference>
<proteinExistence type="predicted"/>
<protein>
    <submittedName>
        <fullName evidence="2">DUF6356 family protein</fullName>
    </submittedName>
</protein>
<accession>A0ABU7G1C0</accession>
<evidence type="ECO:0000256" key="1">
    <source>
        <dbReference type="SAM" id="Phobius"/>
    </source>
</evidence>
<keyword evidence="1" id="KW-0812">Transmembrane</keyword>
<gene>
    <name evidence="2" type="ORF">SNR37_002468</name>
</gene>
<evidence type="ECO:0000313" key="3">
    <source>
        <dbReference type="Proteomes" id="UP001310248"/>
    </source>
</evidence>
<keyword evidence="1" id="KW-0472">Membrane</keyword>
<organism evidence="2 3">
    <name type="scientific">Agarivorans aestuarii</name>
    <dbReference type="NCBI Taxonomy" id="1563703"/>
    <lineage>
        <taxon>Bacteria</taxon>
        <taxon>Pseudomonadati</taxon>
        <taxon>Pseudomonadota</taxon>
        <taxon>Gammaproteobacteria</taxon>
        <taxon>Alteromonadales</taxon>
        <taxon>Alteromonadaceae</taxon>
        <taxon>Agarivorans</taxon>
    </lineage>
</organism>
<sequence>MLVYLKRLFSEHPQSVNESYLEHLFAAAGFAIKLAYAALVCLIHAILPFLFVTTASEQLNALHAKMIQNRNRRESKEKAQAKDSTESLAAFNFEI</sequence>
<keyword evidence="1" id="KW-1133">Transmembrane helix</keyword>
<feature type="transmembrane region" description="Helical" evidence="1">
    <location>
        <begin position="24"/>
        <end position="52"/>
    </location>
</feature>
<name>A0ABU7G1C0_9ALTE</name>
<dbReference type="EMBL" id="JAYDYW010000004">
    <property type="protein sequence ID" value="MEE1673055.1"/>
    <property type="molecule type" value="Genomic_DNA"/>
</dbReference>
<dbReference type="RefSeq" id="WP_329774431.1">
    <property type="nucleotide sequence ID" value="NZ_JAYDYW010000004.1"/>
</dbReference>
<reference evidence="3" key="1">
    <citation type="submission" date="2023-07" db="EMBL/GenBank/DDBJ databases">
        <title>Draft genome sequence of Agarivorans aestuarii strain ZMCS4, a CAZymes producing bacteria isolated from the marine brown algae Clodostephus spongiosus.</title>
        <authorList>
            <person name="Lorente B."/>
            <person name="Cabral C."/>
            <person name="Frias J."/>
            <person name="Faria J."/>
            <person name="Toubarro D."/>
        </authorList>
    </citation>
    <scope>NUCLEOTIDE SEQUENCE [LARGE SCALE GENOMIC DNA]</scope>
    <source>
        <strain evidence="3">ZMCS4</strain>
    </source>
</reference>
<comment type="caution">
    <text evidence="2">The sequence shown here is derived from an EMBL/GenBank/DDBJ whole genome shotgun (WGS) entry which is preliminary data.</text>
</comment>
<keyword evidence="3" id="KW-1185">Reference proteome</keyword>
<evidence type="ECO:0000313" key="2">
    <source>
        <dbReference type="EMBL" id="MEE1673055.1"/>
    </source>
</evidence>